<proteinExistence type="predicted"/>
<dbReference type="EMBL" id="LAZR01006374">
    <property type="protein sequence ID" value="KKM92571.1"/>
    <property type="molecule type" value="Genomic_DNA"/>
</dbReference>
<comment type="caution">
    <text evidence="1">The sequence shown here is derived from an EMBL/GenBank/DDBJ whole genome shotgun (WGS) entry which is preliminary data.</text>
</comment>
<protein>
    <submittedName>
        <fullName evidence="1">Uncharacterized protein</fullName>
    </submittedName>
</protein>
<gene>
    <name evidence="1" type="ORF">LCGC14_1217110</name>
</gene>
<reference evidence="1" key="1">
    <citation type="journal article" date="2015" name="Nature">
        <title>Complex archaea that bridge the gap between prokaryotes and eukaryotes.</title>
        <authorList>
            <person name="Spang A."/>
            <person name="Saw J.H."/>
            <person name="Jorgensen S.L."/>
            <person name="Zaremba-Niedzwiedzka K."/>
            <person name="Martijn J."/>
            <person name="Lind A.E."/>
            <person name="van Eijk R."/>
            <person name="Schleper C."/>
            <person name="Guy L."/>
            <person name="Ettema T.J."/>
        </authorList>
    </citation>
    <scope>NUCLEOTIDE SEQUENCE</scope>
</reference>
<accession>A0A0F9LZP9</accession>
<organism evidence="1">
    <name type="scientific">marine sediment metagenome</name>
    <dbReference type="NCBI Taxonomy" id="412755"/>
    <lineage>
        <taxon>unclassified sequences</taxon>
        <taxon>metagenomes</taxon>
        <taxon>ecological metagenomes</taxon>
    </lineage>
</organism>
<dbReference type="AlphaFoldDB" id="A0A0F9LZP9"/>
<name>A0A0F9LZP9_9ZZZZ</name>
<evidence type="ECO:0000313" key="1">
    <source>
        <dbReference type="EMBL" id="KKM92571.1"/>
    </source>
</evidence>
<sequence>MEIPPAEPLPVFDKKAKRSAMRRARRYDRLGFMARADSNMMKFKQQRTDALRAVEDAQFRRDALGE</sequence>